<comment type="caution">
    <text evidence="7">The sequence shown here is derived from an EMBL/GenBank/DDBJ whole genome shotgun (WGS) entry which is preliminary data.</text>
</comment>
<keyword evidence="3 5" id="KW-1133">Transmembrane helix</keyword>
<feature type="transmembrane region" description="Helical" evidence="5">
    <location>
        <begin position="20"/>
        <end position="40"/>
    </location>
</feature>
<organism evidence="7 8">
    <name type="scientific">Paenibacillus spiritus</name>
    <dbReference type="NCBI Taxonomy" id="2496557"/>
    <lineage>
        <taxon>Bacteria</taxon>
        <taxon>Bacillati</taxon>
        <taxon>Bacillota</taxon>
        <taxon>Bacilli</taxon>
        <taxon>Bacillales</taxon>
        <taxon>Paenibacillaceae</taxon>
        <taxon>Paenibacillus</taxon>
    </lineage>
</organism>
<feature type="transmembrane region" description="Helical" evidence="5">
    <location>
        <begin position="262"/>
        <end position="295"/>
    </location>
</feature>
<feature type="transmembrane region" description="Helical" evidence="5">
    <location>
        <begin position="95"/>
        <end position="119"/>
    </location>
</feature>
<dbReference type="InterPro" id="IPR007016">
    <property type="entry name" value="O-antigen_ligase-rel_domated"/>
</dbReference>
<evidence type="ECO:0000256" key="4">
    <source>
        <dbReference type="ARBA" id="ARBA00023136"/>
    </source>
</evidence>
<dbReference type="PANTHER" id="PTHR37422">
    <property type="entry name" value="TEICHURONIC ACID BIOSYNTHESIS PROTEIN TUAE"/>
    <property type="match status" value="1"/>
</dbReference>
<feature type="transmembrane region" description="Helical" evidence="5">
    <location>
        <begin position="131"/>
        <end position="152"/>
    </location>
</feature>
<reference evidence="7 8" key="1">
    <citation type="submission" date="2019-09" db="EMBL/GenBank/DDBJ databases">
        <title>Bacillus ochoae sp. nov., Paenibacillus whitsoniae sp. nov., Paenibacillus spiritus sp. nov. Isolated from the Mars Exploration Rover during spacecraft assembly.</title>
        <authorList>
            <person name="Seuylemezian A."/>
            <person name="Vaishampayan P."/>
        </authorList>
    </citation>
    <scope>NUCLEOTIDE SEQUENCE [LARGE SCALE GENOMIC DNA]</scope>
    <source>
        <strain evidence="7 8">MER_111</strain>
    </source>
</reference>
<keyword evidence="2 5" id="KW-0812">Transmembrane</keyword>
<protein>
    <recommendedName>
        <fullName evidence="6">O-antigen ligase-related domain-containing protein</fullName>
    </recommendedName>
</protein>
<feature type="transmembrane region" description="Helical" evidence="5">
    <location>
        <begin position="71"/>
        <end position="89"/>
    </location>
</feature>
<proteinExistence type="predicted"/>
<feature type="transmembrane region" description="Helical" evidence="5">
    <location>
        <begin position="46"/>
        <end position="66"/>
    </location>
</feature>
<name>A0A5J5G9H7_9BACL</name>
<gene>
    <name evidence="7" type="ORF">F4V43_10160</name>
</gene>
<accession>A0A5J5G9H7</accession>
<dbReference type="RefSeq" id="WP_150458140.1">
    <property type="nucleotide sequence ID" value="NZ_VYKK01000013.1"/>
</dbReference>
<evidence type="ECO:0000256" key="3">
    <source>
        <dbReference type="ARBA" id="ARBA00022989"/>
    </source>
</evidence>
<dbReference type="Pfam" id="PF04932">
    <property type="entry name" value="Wzy_C"/>
    <property type="match status" value="1"/>
</dbReference>
<feature type="transmembrane region" description="Helical" evidence="5">
    <location>
        <begin position="456"/>
        <end position="476"/>
    </location>
</feature>
<sequence>MSSRNPNLYLSIRRPVRPALLALAAAAGMVLPLMIGFISATLSPSVSLQGAVLCGLVFPAFLIAVLRPKLLVAYTLLVWAVSPELRRLIDWSEGTYHSVSLVSLAPLLAGAAAAIPVMAEIHKIHRVSSRVMMFFIAALGYGSLIGLAKNGMGSIYDLMNYIIPLLLIPYFAVLRFSRSDLDRMLRAFANLAVLVAAYGIIQYLTVPAWDAFWMDSAGMMSIGKPIPLEIRVFSSLNSPGPAATFLTFALVPMILEKRWRGALGWLGVLLVVVALLTTLVRASWLILIVMLLVYIGSSSSKGKWKTLLQILFVAAALFYIVPKLPGAEGLTARMETLGSIKEDRSYNDRLNLLNTMVPAVMGNPVGQGIGSVGQSTKLGNGGELGEYGIMDNGFIALFLTFGLAGGLLFFGGLGAALRSVYKGARRGGENGIYARLALAAWAGAVASLISDNGFPGMKGYLVWMLVGLGLGITQAIDRKEGAAHAATER</sequence>
<dbReference type="OrthoDB" id="7295126at2"/>
<dbReference type="InterPro" id="IPR051533">
    <property type="entry name" value="WaaL-like"/>
</dbReference>
<feature type="transmembrane region" description="Helical" evidence="5">
    <location>
        <begin position="432"/>
        <end position="450"/>
    </location>
</feature>
<feature type="domain" description="O-antigen ligase-related" evidence="6">
    <location>
        <begin position="267"/>
        <end position="410"/>
    </location>
</feature>
<dbReference type="GO" id="GO:0016020">
    <property type="term" value="C:membrane"/>
    <property type="evidence" value="ECO:0007669"/>
    <property type="project" value="UniProtKB-SubCell"/>
</dbReference>
<comment type="subcellular location">
    <subcellularLocation>
        <location evidence="1">Membrane</location>
        <topology evidence="1">Multi-pass membrane protein</topology>
    </subcellularLocation>
</comment>
<feature type="transmembrane region" description="Helical" evidence="5">
    <location>
        <begin position="158"/>
        <end position="176"/>
    </location>
</feature>
<feature type="transmembrane region" description="Helical" evidence="5">
    <location>
        <begin position="307"/>
        <end position="324"/>
    </location>
</feature>
<dbReference type="PANTHER" id="PTHR37422:SF13">
    <property type="entry name" value="LIPOPOLYSACCHARIDE BIOSYNTHESIS PROTEIN PA4999-RELATED"/>
    <property type="match status" value="1"/>
</dbReference>
<evidence type="ECO:0000313" key="8">
    <source>
        <dbReference type="Proteomes" id="UP000367750"/>
    </source>
</evidence>
<dbReference type="Proteomes" id="UP000367750">
    <property type="component" value="Unassembled WGS sequence"/>
</dbReference>
<evidence type="ECO:0000313" key="7">
    <source>
        <dbReference type="EMBL" id="KAA9004678.1"/>
    </source>
</evidence>
<dbReference type="AlphaFoldDB" id="A0A5J5G9H7"/>
<evidence type="ECO:0000256" key="2">
    <source>
        <dbReference type="ARBA" id="ARBA00022692"/>
    </source>
</evidence>
<keyword evidence="4 5" id="KW-0472">Membrane</keyword>
<feature type="transmembrane region" description="Helical" evidence="5">
    <location>
        <begin position="188"/>
        <end position="209"/>
    </location>
</feature>
<evidence type="ECO:0000256" key="5">
    <source>
        <dbReference type="SAM" id="Phobius"/>
    </source>
</evidence>
<keyword evidence="8" id="KW-1185">Reference proteome</keyword>
<evidence type="ECO:0000256" key="1">
    <source>
        <dbReference type="ARBA" id="ARBA00004141"/>
    </source>
</evidence>
<evidence type="ECO:0000259" key="6">
    <source>
        <dbReference type="Pfam" id="PF04932"/>
    </source>
</evidence>
<dbReference type="EMBL" id="VYKK01000013">
    <property type="protein sequence ID" value="KAA9004678.1"/>
    <property type="molecule type" value="Genomic_DNA"/>
</dbReference>
<feature type="transmembrane region" description="Helical" evidence="5">
    <location>
        <begin position="394"/>
        <end position="420"/>
    </location>
</feature>